<organism evidence="1 2">
    <name type="scientific">Eisenbergiella tayi</name>
    <dbReference type="NCBI Taxonomy" id="1432052"/>
    <lineage>
        <taxon>Bacteria</taxon>
        <taxon>Bacillati</taxon>
        <taxon>Bacillota</taxon>
        <taxon>Clostridia</taxon>
        <taxon>Lachnospirales</taxon>
        <taxon>Lachnospiraceae</taxon>
        <taxon>Eisenbergiella</taxon>
    </lineage>
</organism>
<name>A0A1E3AIJ5_9FIRM</name>
<proteinExistence type="predicted"/>
<reference evidence="1 2" key="1">
    <citation type="submission" date="2016-07" db="EMBL/GenBank/DDBJ databases">
        <title>Characterization of isolates of Eisenbergiella tayi derived from blood cultures, using whole genome sequencing.</title>
        <authorList>
            <person name="Burdz T."/>
            <person name="Wiebe D."/>
            <person name="Huynh C."/>
            <person name="Bernard K."/>
        </authorList>
    </citation>
    <scope>NUCLEOTIDE SEQUENCE [LARGE SCALE GENOMIC DNA]</scope>
    <source>
        <strain evidence="1 2">NML 110608</strain>
    </source>
</reference>
<dbReference type="Proteomes" id="UP000094067">
    <property type="component" value="Unassembled WGS sequence"/>
</dbReference>
<accession>A0A1E3AIJ5</accession>
<dbReference type="AlphaFoldDB" id="A0A1E3AIJ5"/>
<evidence type="ECO:0000313" key="2">
    <source>
        <dbReference type="Proteomes" id="UP000094067"/>
    </source>
</evidence>
<dbReference type="EMBL" id="MCGH01000001">
    <property type="protein sequence ID" value="ODM08497.1"/>
    <property type="molecule type" value="Genomic_DNA"/>
</dbReference>
<protein>
    <recommendedName>
        <fullName evidence="3">Transglutaminase-like domain-containing protein</fullName>
    </recommendedName>
</protein>
<sequence>MKNFRKQYRTMSVQETLEHKIGTCIEQAKVMHYLLDKINIKNKMFCCRIYEPDDYGNPEDSRLLYQTAGRERKPDDTVLQRSGGDFFQGIQCIY</sequence>
<comment type="caution">
    <text evidence="1">The sequence shown here is derived from an EMBL/GenBank/DDBJ whole genome shotgun (WGS) entry which is preliminary data.</text>
</comment>
<evidence type="ECO:0008006" key="3">
    <source>
        <dbReference type="Google" id="ProtNLM"/>
    </source>
</evidence>
<gene>
    <name evidence="1" type="ORF">BEI61_00126</name>
</gene>
<evidence type="ECO:0000313" key="1">
    <source>
        <dbReference type="EMBL" id="ODM08497.1"/>
    </source>
</evidence>